<keyword evidence="2" id="KW-1185">Reference proteome</keyword>
<name>A0AAV4V6C1_9ARAC</name>
<evidence type="ECO:0000313" key="2">
    <source>
        <dbReference type="Proteomes" id="UP001054837"/>
    </source>
</evidence>
<sequence length="116" mass="13336">MDSVDSGSNPLKVSVAITVTDSSTLSFKTNRATSKKTLNYPSNPFNHTCRLTTYGNWKVKSKRARQHLTEYRVLKQFKNQITQPPVHRNAFNLNRFRPNLWRAEKLTVTQLVTVPC</sequence>
<organism evidence="1 2">
    <name type="scientific">Caerostris darwini</name>
    <dbReference type="NCBI Taxonomy" id="1538125"/>
    <lineage>
        <taxon>Eukaryota</taxon>
        <taxon>Metazoa</taxon>
        <taxon>Ecdysozoa</taxon>
        <taxon>Arthropoda</taxon>
        <taxon>Chelicerata</taxon>
        <taxon>Arachnida</taxon>
        <taxon>Araneae</taxon>
        <taxon>Araneomorphae</taxon>
        <taxon>Entelegynae</taxon>
        <taxon>Araneoidea</taxon>
        <taxon>Araneidae</taxon>
        <taxon>Caerostris</taxon>
    </lineage>
</organism>
<dbReference type="AlphaFoldDB" id="A0AAV4V6C1"/>
<protein>
    <submittedName>
        <fullName evidence="1">Uncharacterized protein</fullName>
    </submittedName>
</protein>
<evidence type="ECO:0000313" key="1">
    <source>
        <dbReference type="EMBL" id="GIY65495.1"/>
    </source>
</evidence>
<gene>
    <name evidence="1" type="ORF">CDAR_551921</name>
</gene>
<comment type="caution">
    <text evidence="1">The sequence shown here is derived from an EMBL/GenBank/DDBJ whole genome shotgun (WGS) entry which is preliminary data.</text>
</comment>
<reference evidence="1 2" key="1">
    <citation type="submission" date="2021-06" db="EMBL/GenBank/DDBJ databases">
        <title>Caerostris darwini draft genome.</title>
        <authorList>
            <person name="Kono N."/>
            <person name="Arakawa K."/>
        </authorList>
    </citation>
    <scope>NUCLEOTIDE SEQUENCE [LARGE SCALE GENOMIC DNA]</scope>
</reference>
<proteinExistence type="predicted"/>
<dbReference type="Proteomes" id="UP001054837">
    <property type="component" value="Unassembled WGS sequence"/>
</dbReference>
<accession>A0AAV4V6C1</accession>
<dbReference type="EMBL" id="BPLQ01012440">
    <property type="protein sequence ID" value="GIY65495.1"/>
    <property type="molecule type" value="Genomic_DNA"/>
</dbReference>